<evidence type="ECO:0000313" key="2">
    <source>
        <dbReference type="Proteomes" id="UP001106592"/>
    </source>
</evidence>
<dbReference type="RefSeq" id="WP_217975535.1">
    <property type="nucleotide sequence ID" value="NZ_JAHTBI010000036.1"/>
</dbReference>
<sequence length="65" mass="6960">MATPKKTEPEAPAGATAFRDTVFTSRTLILPDGRSLPVAQNRVIAGPGDTIALEYLQGHPDLQQE</sequence>
<protein>
    <submittedName>
        <fullName evidence="1">Uncharacterized protein</fullName>
    </submittedName>
</protein>
<evidence type="ECO:0000313" key="1">
    <source>
        <dbReference type="EMBL" id="MBV6287491.1"/>
    </source>
</evidence>
<organism evidence="1 2">
    <name type="scientific">Pseudomonas aegrilactucae</name>
    <dbReference type="NCBI Taxonomy" id="2854028"/>
    <lineage>
        <taxon>Bacteria</taxon>
        <taxon>Pseudomonadati</taxon>
        <taxon>Pseudomonadota</taxon>
        <taxon>Gammaproteobacteria</taxon>
        <taxon>Pseudomonadales</taxon>
        <taxon>Pseudomonadaceae</taxon>
        <taxon>Pseudomonas</taxon>
    </lineage>
</organism>
<dbReference type="AlphaFoldDB" id="A0A9Q2XI87"/>
<proteinExistence type="predicted"/>
<keyword evidence="2" id="KW-1185">Reference proteome</keyword>
<dbReference type="Proteomes" id="UP001106592">
    <property type="component" value="Unassembled WGS sequence"/>
</dbReference>
<accession>A0A9Q2XI87</accession>
<name>A0A9Q2XI87_9PSED</name>
<comment type="caution">
    <text evidence="1">The sequence shown here is derived from an EMBL/GenBank/DDBJ whole genome shotgun (WGS) entry which is preliminary data.</text>
</comment>
<dbReference type="EMBL" id="JAHTBI010000036">
    <property type="protein sequence ID" value="MBV6287491.1"/>
    <property type="molecule type" value="Genomic_DNA"/>
</dbReference>
<gene>
    <name evidence="1" type="ORF">KUO17_10705</name>
</gene>
<reference evidence="1" key="2">
    <citation type="journal article" date="2023" name="Plant Pathol.">
        <title>Dismantling and reorganizing Pseudomonas marginalis sensu#lato.</title>
        <authorList>
            <person name="Sawada H."/>
            <person name="Fujikawa T."/>
            <person name="Satou M."/>
        </authorList>
    </citation>
    <scope>NUCLEOTIDE SEQUENCE</scope>
    <source>
        <strain evidence="1">MAFF 301350</strain>
    </source>
</reference>
<reference evidence="1" key="1">
    <citation type="journal article" date="2022" name="Int. J. Syst. Evol. Microbiol.">
        <title>Pseudomonas aegrilactucae sp. nov. and Pseudomonas morbosilactucae sp. nov., pathogens causing bacterial rot of lettuce in Japan.</title>
        <authorList>
            <person name="Sawada H."/>
            <person name="Fujikawa T."/>
            <person name="Satou M."/>
        </authorList>
    </citation>
    <scope>NUCLEOTIDE SEQUENCE</scope>
    <source>
        <strain evidence="1">MAFF 301350</strain>
    </source>
</reference>